<dbReference type="CDD" id="cd24162">
    <property type="entry name" value="Prp3_C"/>
    <property type="match status" value="1"/>
</dbReference>
<accession>C1FFL0</accession>
<dbReference type="AlphaFoldDB" id="C1FFL0"/>
<dbReference type="eggNOG" id="KOG2769">
    <property type="taxonomic scope" value="Eukaryota"/>
</dbReference>
<dbReference type="InterPro" id="IPR010541">
    <property type="entry name" value="Prp3_C"/>
</dbReference>
<evidence type="ECO:0000256" key="3">
    <source>
        <dbReference type="ARBA" id="ARBA00023187"/>
    </source>
</evidence>
<proteinExistence type="predicted"/>
<dbReference type="PANTHER" id="PTHR14212">
    <property type="entry name" value="U4/U6-ASSOCIATED RNA SPLICING FACTOR-RELATED"/>
    <property type="match status" value="1"/>
</dbReference>
<keyword evidence="9" id="KW-1185">Reference proteome</keyword>
<feature type="compositionally biased region" description="Basic and acidic residues" evidence="5">
    <location>
        <begin position="1"/>
        <end position="13"/>
    </location>
</feature>
<feature type="compositionally biased region" description="Pro residues" evidence="5">
    <location>
        <begin position="332"/>
        <end position="346"/>
    </location>
</feature>
<feature type="region of interest" description="Disordered" evidence="5">
    <location>
        <begin position="1"/>
        <end position="73"/>
    </location>
</feature>
<evidence type="ECO:0000256" key="2">
    <source>
        <dbReference type="ARBA" id="ARBA00022664"/>
    </source>
</evidence>
<dbReference type="STRING" id="296587.C1FFL0"/>
<dbReference type="GO" id="GO:0000398">
    <property type="term" value="P:mRNA splicing, via spliceosome"/>
    <property type="evidence" value="ECO:0007669"/>
    <property type="project" value="InterPro"/>
</dbReference>
<dbReference type="Pfam" id="PF06544">
    <property type="entry name" value="Prp3_C"/>
    <property type="match status" value="1"/>
</dbReference>
<evidence type="ECO:0000256" key="4">
    <source>
        <dbReference type="ARBA" id="ARBA00023242"/>
    </source>
</evidence>
<keyword evidence="4" id="KW-0539">Nucleus</keyword>
<dbReference type="EMBL" id="CP001575">
    <property type="protein sequence ID" value="ACO69101.1"/>
    <property type="molecule type" value="Genomic_DNA"/>
</dbReference>
<comment type="subcellular location">
    <subcellularLocation>
        <location evidence="1">Nucleus</location>
    </subcellularLocation>
</comment>
<reference evidence="8 9" key="1">
    <citation type="journal article" date="2009" name="Science">
        <title>Green evolution and dynamic adaptations revealed by genomes of the marine picoeukaryotes Micromonas.</title>
        <authorList>
            <person name="Worden A.Z."/>
            <person name="Lee J.H."/>
            <person name="Mock T."/>
            <person name="Rouze P."/>
            <person name="Simmons M.P."/>
            <person name="Aerts A.L."/>
            <person name="Allen A.E."/>
            <person name="Cuvelier M.L."/>
            <person name="Derelle E."/>
            <person name="Everett M.V."/>
            <person name="Foulon E."/>
            <person name="Grimwood J."/>
            <person name="Gundlach H."/>
            <person name="Henrissat B."/>
            <person name="Napoli C."/>
            <person name="McDonald S.M."/>
            <person name="Parker M.S."/>
            <person name="Rombauts S."/>
            <person name="Salamov A."/>
            <person name="Von Dassow P."/>
            <person name="Badger J.H."/>
            <person name="Coutinho P.M."/>
            <person name="Demir E."/>
            <person name="Dubchak I."/>
            <person name="Gentemann C."/>
            <person name="Eikrem W."/>
            <person name="Gready J.E."/>
            <person name="John U."/>
            <person name="Lanier W."/>
            <person name="Lindquist E.A."/>
            <person name="Lucas S."/>
            <person name="Mayer K.F."/>
            <person name="Moreau H."/>
            <person name="Not F."/>
            <person name="Otillar R."/>
            <person name="Panaud O."/>
            <person name="Pangilinan J."/>
            <person name="Paulsen I."/>
            <person name="Piegu B."/>
            <person name="Poliakov A."/>
            <person name="Robbens S."/>
            <person name="Schmutz J."/>
            <person name="Toulza E."/>
            <person name="Wyss T."/>
            <person name="Zelensky A."/>
            <person name="Zhou K."/>
            <person name="Armbrust E.V."/>
            <person name="Bhattacharya D."/>
            <person name="Goodenough U.W."/>
            <person name="Van de Peer Y."/>
            <person name="Grigoriev I.V."/>
        </authorList>
    </citation>
    <scope>NUCLEOTIDE SEQUENCE [LARGE SCALE GENOMIC DNA]</scope>
    <source>
        <strain evidence="9">RCC299 / NOUM17</strain>
    </source>
</reference>
<dbReference type="Pfam" id="PF08572">
    <property type="entry name" value="PRP3"/>
    <property type="match status" value="1"/>
</dbReference>
<organism evidence="8 9">
    <name type="scientific">Micromonas commoda (strain RCC299 / NOUM17 / CCMP2709)</name>
    <name type="common">Picoplanktonic green alga</name>
    <dbReference type="NCBI Taxonomy" id="296587"/>
    <lineage>
        <taxon>Eukaryota</taxon>
        <taxon>Viridiplantae</taxon>
        <taxon>Chlorophyta</taxon>
        <taxon>Mamiellophyceae</taxon>
        <taxon>Mamiellales</taxon>
        <taxon>Mamiellaceae</taxon>
        <taxon>Micromonas</taxon>
    </lineage>
</organism>
<protein>
    <submittedName>
        <fullName evidence="8">U4/U6 small nuclear ribonucleoprotein Prp3</fullName>
    </submittedName>
</protein>
<dbReference type="InterPro" id="IPR013881">
    <property type="entry name" value="Pre-mRNA_splic_Prp3_dom"/>
</dbReference>
<dbReference type="FunCoup" id="C1FFL0">
    <property type="interactions" value="1716"/>
</dbReference>
<dbReference type="GeneID" id="8245766"/>
<dbReference type="OrthoDB" id="10264544at2759"/>
<keyword evidence="2" id="KW-0507">mRNA processing</keyword>
<dbReference type="RefSeq" id="XP_002507843.1">
    <property type="nucleotide sequence ID" value="XM_002507797.1"/>
</dbReference>
<dbReference type="GO" id="GO:0046540">
    <property type="term" value="C:U4/U6 x U5 tri-snRNP complex"/>
    <property type="evidence" value="ECO:0007669"/>
    <property type="project" value="InterPro"/>
</dbReference>
<evidence type="ECO:0000313" key="8">
    <source>
        <dbReference type="EMBL" id="ACO69101.1"/>
    </source>
</evidence>
<dbReference type="Proteomes" id="UP000002009">
    <property type="component" value="Chromosome 8"/>
</dbReference>
<feature type="region of interest" description="Disordered" evidence="5">
    <location>
        <begin position="329"/>
        <end position="348"/>
    </location>
</feature>
<feature type="domain" description="Pre-mRNA-splicing factor 3" evidence="7">
    <location>
        <begin position="192"/>
        <end position="430"/>
    </location>
</feature>
<evidence type="ECO:0000313" key="9">
    <source>
        <dbReference type="Proteomes" id="UP000002009"/>
    </source>
</evidence>
<sequence>MAGGSAEKRKAEEADAAPEEGARRSKRRRWDSADDANADAGAAAEASKDAPATDEPAAEKPAPSVAEKLAKAKAAAAKAMELAEKLRAAKAPPGPAPAPGAKAPSAAVQRALELAGKIKGATAAASTVAKGPGALRLNDKGQEVDEQGNLVTANVVAVSTFAVNAKSAKLEAFANAEKAAADAIADDGAEAWQDPRMGKGGRRRDRRSTFQFVKEGKFQRQADMVRLQAKFGETEARKIAAREARERRAAAERERLEATADPNLIPLGARAGIKGGMAGAAQSRAAAVLDEVPDVEWWDAHILANGSYDDVSDGRWDIKPEKITPYVEHPVPMQPPMEAPPPPPQPLKLTKREQKKLRTQRRQQREQEKQEMIRQGLLEPPKPKVKISNLMRVLTDEATADPTAIEKEVRKQMEERASAHEDRNLARQLTPAERREKKIRKLFDDPSGGVETQVHVYRVESLSNPKNKFRVDINAQENRLSGVCLITESFCIVIVEGGIKSVRRYEKLMMRRIDWNAHTDGAMEYDDDTPLGEEAVNKCTCVWKGTAPKPSFKKFRFETLRTEAAARKYLQEMNLAHLFDAAAACVAVSADFDDDA</sequence>
<feature type="compositionally biased region" description="Low complexity" evidence="5">
    <location>
        <begin position="38"/>
        <end position="54"/>
    </location>
</feature>
<feature type="domain" description="Small nuclear ribonucleoprotein Prp3 C-terminal" evidence="6">
    <location>
        <begin position="455"/>
        <end position="582"/>
    </location>
</feature>
<dbReference type="PANTHER" id="PTHR14212:SF0">
    <property type="entry name" value="U4_U6 SMALL NUCLEAR RIBONUCLEOPROTEIN PRP3"/>
    <property type="match status" value="1"/>
</dbReference>
<evidence type="ECO:0000259" key="6">
    <source>
        <dbReference type="Pfam" id="PF06544"/>
    </source>
</evidence>
<dbReference type="KEGG" id="mis:MICPUN_60552"/>
<keyword evidence="8" id="KW-0687">Ribonucleoprotein</keyword>
<evidence type="ECO:0000256" key="5">
    <source>
        <dbReference type="SAM" id="MobiDB-lite"/>
    </source>
</evidence>
<evidence type="ECO:0000259" key="7">
    <source>
        <dbReference type="Pfam" id="PF08572"/>
    </source>
</evidence>
<dbReference type="InParanoid" id="C1FFL0"/>
<dbReference type="OMA" id="CVMHPRF"/>
<dbReference type="InterPro" id="IPR027104">
    <property type="entry name" value="Prp3"/>
</dbReference>
<evidence type="ECO:0000256" key="1">
    <source>
        <dbReference type="ARBA" id="ARBA00004123"/>
    </source>
</evidence>
<gene>
    <name evidence="8" type="primary">PRP3</name>
    <name evidence="8" type="ORF">MICPUN_60552</name>
</gene>
<name>C1FFL0_MICCC</name>
<keyword evidence="3" id="KW-0508">mRNA splicing</keyword>